<evidence type="ECO:0000313" key="4">
    <source>
        <dbReference type="EnsemblPlants" id="KQJ98576"/>
    </source>
</evidence>
<dbReference type="Gramene" id="KQJ98576">
    <property type="protein sequence ID" value="KQJ98576"/>
    <property type="gene ID" value="BRADI_3g37755v3"/>
</dbReference>
<feature type="transmembrane region" description="Helical" evidence="1">
    <location>
        <begin position="71"/>
        <end position="89"/>
    </location>
</feature>
<reference evidence="4" key="3">
    <citation type="submission" date="2018-08" db="UniProtKB">
        <authorList>
            <consortium name="EnsemblPlants"/>
        </authorList>
    </citation>
    <scope>IDENTIFICATION</scope>
    <source>
        <strain evidence="4">cv. Bd21</strain>
    </source>
</reference>
<protein>
    <recommendedName>
        <fullName evidence="2">KIB1-4 beta-propeller domain-containing protein</fullName>
    </recommendedName>
</protein>
<organism evidence="3">
    <name type="scientific">Brachypodium distachyon</name>
    <name type="common">Purple false brome</name>
    <name type="synonym">Trachynia distachya</name>
    <dbReference type="NCBI Taxonomy" id="15368"/>
    <lineage>
        <taxon>Eukaryota</taxon>
        <taxon>Viridiplantae</taxon>
        <taxon>Streptophyta</taxon>
        <taxon>Embryophyta</taxon>
        <taxon>Tracheophyta</taxon>
        <taxon>Spermatophyta</taxon>
        <taxon>Magnoliopsida</taxon>
        <taxon>Liliopsida</taxon>
        <taxon>Poales</taxon>
        <taxon>Poaceae</taxon>
        <taxon>BOP clade</taxon>
        <taxon>Pooideae</taxon>
        <taxon>Stipodae</taxon>
        <taxon>Brachypodieae</taxon>
        <taxon>Brachypodium</taxon>
    </lineage>
</organism>
<sequence length="332" mass="35896">MDTYMALRGVCRSWRNATAGPAVDGTMVDGATDPLFMLSKWAMVTQSLRADAGVTLVNLSTGRFLSKRIPLLLRYFFLGATGGGLLVLGEREPPHLMRVFNPLTGAMARFNLPVVRSEVAAVAVTPSPLMVFISVRHEDAINMTPFDGNVHLTNWGSIISTFQRVVVDGAGTTRSAQTIGIATTIPPLSSAGTSLFYLVESAGELLLVTKKWSFVPHLVYKVDMVKKAFEPVRSIGNRALFVSSGRCFSVDADKFPGVEPDRIYSVELSLTGAPGFDSYKVTKVHVAGGGPAETIEDENVLLRRGCFQPARLVQVFAEYCKFVGYPGLGLAL</sequence>
<dbReference type="AlphaFoldDB" id="A0A0Q3JJU8"/>
<keyword evidence="1" id="KW-0472">Membrane</keyword>
<evidence type="ECO:0000256" key="1">
    <source>
        <dbReference type="SAM" id="Phobius"/>
    </source>
</evidence>
<name>A0A0Q3JJU8_BRADI</name>
<dbReference type="PANTHER" id="PTHR33165">
    <property type="entry name" value="F-BOX DOMAIN CONTAINING PROTEIN-LIKE-RELATED"/>
    <property type="match status" value="1"/>
</dbReference>
<dbReference type="Proteomes" id="UP000008810">
    <property type="component" value="Chromosome 3"/>
</dbReference>
<keyword evidence="1" id="KW-0812">Transmembrane</keyword>
<dbReference type="Pfam" id="PF03478">
    <property type="entry name" value="Beta-prop_KIB1-4"/>
    <property type="match status" value="1"/>
</dbReference>
<dbReference type="PANTHER" id="PTHR33165:SF62">
    <property type="entry name" value="DUF295 DOMAIN-CONTAINING PROTEIN"/>
    <property type="match status" value="1"/>
</dbReference>
<dbReference type="OrthoDB" id="642536at2759"/>
<dbReference type="InterPro" id="IPR005174">
    <property type="entry name" value="KIB1-4_b-propeller"/>
</dbReference>
<evidence type="ECO:0000313" key="5">
    <source>
        <dbReference type="Proteomes" id="UP000008810"/>
    </source>
</evidence>
<dbReference type="EMBL" id="CM000882">
    <property type="protein sequence ID" value="KQJ98576.1"/>
    <property type="molecule type" value="Genomic_DNA"/>
</dbReference>
<accession>A0A0Q3JJU8</accession>
<proteinExistence type="predicted"/>
<dbReference type="InParanoid" id="A0A0Q3JJU8"/>
<evidence type="ECO:0000313" key="3">
    <source>
        <dbReference type="EMBL" id="KQJ98576.1"/>
    </source>
</evidence>
<evidence type="ECO:0000259" key="2">
    <source>
        <dbReference type="Pfam" id="PF03478"/>
    </source>
</evidence>
<gene>
    <name evidence="3" type="ORF">BRADI_3g37755v3</name>
</gene>
<reference evidence="3" key="2">
    <citation type="submission" date="2017-06" db="EMBL/GenBank/DDBJ databases">
        <title>WGS assembly of Brachypodium distachyon.</title>
        <authorList>
            <consortium name="The International Brachypodium Initiative"/>
            <person name="Lucas S."/>
            <person name="Harmon-Smith M."/>
            <person name="Lail K."/>
            <person name="Tice H."/>
            <person name="Grimwood J."/>
            <person name="Bruce D."/>
            <person name="Barry K."/>
            <person name="Shu S."/>
            <person name="Lindquist E."/>
            <person name="Wang M."/>
            <person name="Pitluck S."/>
            <person name="Vogel J.P."/>
            <person name="Garvin D.F."/>
            <person name="Mockler T.C."/>
            <person name="Schmutz J."/>
            <person name="Rokhsar D."/>
            <person name="Bevan M.W."/>
        </authorList>
    </citation>
    <scope>NUCLEOTIDE SEQUENCE</scope>
    <source>
        <strain evidence="3">Bd21</strain>
    </source>
</reference>
<reference evidence="3 4" key="1">
    <citation type="journal article" date="2010" name="Nature">
        <title>Genome sequencing and analysis of the model grass Brachypodium distachyon.</title>
        <authorList>
            <consortium name="International Brachypodium Initiative"/>
        </authorList>
    </citation>
    <scope>NUCLEOTIDE SEQUENCE [LARGE SCALE GENOMIC DNA]</scope>
    <source>
        <strain evidence="3 4">Bd21</strain>
    </source>
</reference>
<dbReference type="FunCoup" id="A0A0Q3JJU8">
    <property type="interactions" value="489"/>
</dbReference>
<keyword evidence="1" id="KW-1133">Transmembrane helix</keyword>
<dbReference type="EnsemblPlants" id="KQJ98576">
    <property type="protein sequence ID" value="KQJ98576"/>
    <property type="gene ID" value="BRADI_3g37755v3"/>
</dbReference>
<feature type="domain" description="KIB1-4 beta-propeller" evidence="2">
    <location>
        <begin position="57"/>
        <end position="267"/>
    </location>
</feature>
<keyword evidence="5" id="KW-1185">Reference proteome</keyword>